<name>A0ABV0B936_9SPHN</name>
<sequence>MISTTKGERIYAIGDIHGRYDLLRDLLRRIEAHSKALPEPGSFHVVLLGDLVDRGPDSAEILRYLYELDKTISGLIVLMGNHEEVMLRVYDGETLLLRPWLRIGGAETLRSFGLEPPPRDGDPVAFLEQMRRAIPRELMDWMRSLPVTARSGDYVFVHAGVRPGVALKRQTKTDMIWIREEFLQFRGEHGATIVHGHSISPSVDLQPNRIGIDTGAYRTGVLTALYLEGSKREIIATGEVQALDASAPAGPAHWDRSFRRSRG</sequence>
<proteinExistence type="predicted"/>
<accession>A0ABV0B936</accession>
<dbReference type="GO" id="GO:0016787">
    <property type="term" value="F:hydrolase activity"/>
    <property type="evidence" value="ECO:0007669"/>
    <property type="project" value="UniProtKB-KW"/>
</dbReference>
<evidence type="ECO:0000259" key="1">
    <source>
        <dbReference type="Pfam" id="PF00149"/>
    </source>
</evidence>
<dbReference type="PANTHER" id="PTHR42850">
    <property type="entry name" value="METALLOPHOSPHOESTERASE"/>
    <property type="match status" value="1"/>
</dbReference>
<dbReference type="Pfam" id="PF00149">
    <property type="entry name" value="Metallophos"/>
    <property type="match status" value="1"/>
</dbReference>
<keyword evidence="2" id="KW-0378">Hydrolase</keyword>
<dbReference type="EMBL" id="JBDIZK010000007">
    <property type="protein sequence ID" value="MEN3748082.1"/>
    <property type="molecule type" value="Genomic_DNA"/>
</dbReference>
<reference evidence="2 3" key="1">
    <citation type="submission" date="2024-05" db="EMBL/GenBank/DDBJ databases">
        <title>Sphingomonas sp. HF-S3 16S ribosomal RNA gene Genome sequencing and assembly.</title>
        <authorList>
            <person name="Lee H."/>
        </authorList>
    </citation>
    <scope>NUCLEOTIDE SEQUENCE [LARGE SCALE GENOMIC DNA]</scope>
    <source>
        <strain evidence="2 3">HF-S3</strain>
    </source>
</reference>
<dbReference type="PANTHER" id="PTHR42850:SF4">
    <property type="entry name" value="ZINC-DEPENDENT ENDOPOLYPHOSPHATASE"/>
    <property type="match status" value="1"/>
</dbReference>
<feature type="domain" description="Calcineurin-like phosphoesterase" evidence="1">
    <location>
        <begin position="9"/>
        <end position="201"/>
    </location>
</feature>
<evidence type="ECO:0000313" key="3">
    <source>
        <dbReference type="Proteomes" id="UP001427805"/>
    </source>
</evidence>
<dbReference type="EC" id="3.1.-.-" evidence="2"/>
<dbReference type="InterPro" id="IPR004843">
    <property type="entry name" value="Calcineurin-like_PHP"/>
</dbReference>
<evidence type="ECO:0000313" key="2">
    <source>
        <dbReference type="EMBL" id="MEN3748082.1"/>
    </source>
</evidence>
<dbReference type="InterPro" id="IPR050126">
    <property type="entry name" value="Ap4A_hydrolase"/>
</dbReference>
<dbReference type="InterPro" id="IPR029052">
    <property type="entry name" value="Metallo-depent_PP-like"/>
</dbReference>
<dbReference type="CDD" id="cd00144">
    <property type="entry name" value="MPP_PPP_family"/>
    <property type="match status" value="1"/>
</dbReference>
<dbReference type="Proteomes" id="UP001427805">
    <property type="component" value="Unassembled WGS sequence"/>
</dbReference>
<dbReference type="SUPFAM" id="SSF56300">
    <property type="entry name" value="Metallo-dependent phosphatases"/>
    <property type="match status" value="1"/>
</dbReference>
<organism evidence="2 3">
    <name type="scientific">Sphingomonas rustica</name>
    <dbReference type="NCBI Taxonomy" id="3103142"/>
    <lineage>
        <taxon>Bacteria</taxon>
        <taxon>Pseudomonadati</taxon>
        <taxon>Pseudomonadota</taxon>
        <taxon>Alphaproteobacteria</taxon>
        <taxon>Sphingomonadales</taxon>
        <taxon>Sphingomonadaceae</taxon>
        <taxon>Sphingomonas</taxon>
    </lineage>
</organism>
<protein>
    <submittedName>
        <fullName evidence="2">Metallophosphoesterase family protein</fullName>
        <ecNumber evidence="2">3.1.-.-</ecNumber>
    </submittedName>
</protein>
<gene>
    <name evidence="2" type="ORF">TPR58_12975</name>
</gene>
<comment type="caution">
    <text evidence="2">The sequence shown here is derived from an EMBL/GenBank/DDBJ whole genome shotgun (WGS) entry which is preliminary data.</text>
</comment>
<dbReference type="Gene3D" id="3.60.21.10">
    <property type="match status" value="1"/>
</dbReference>
<keyword evidence="3" id="KW-1185">Reference proteome</keyword>